<keyword evidence="12" id="KW-0539">Nucleus</keyword>
<evidence type="ECO:0000256" key="1">
    <source>
        <dbReference type="ARBA" id="ARBA00000900"/>
    </source>
</evidence>
<evidence type="ECO:0000256" key="16">
    <source>
        <dbReference type="ARBA" id="ARBA00083610"/>
    </source>
</evidence>
<keyword evidence="10" id="KW-0833">Ubl conjugation pathway</keyword>
<dbReference type="EC" id="2.3.2.27" evidence="6"/>
<sequence length="1057" mass="121245">MSELTPDEIRQRRLAKLGAIANTARNESSNNSSTPDMIGSSLIFTSPGNRDDMIGSIAHKVNLDSSPMEIDKTVIKISEKSQGEPMEVEIEPVREMKIVKAPSMEITPEIIQNTVCKILSVTYSKHEGDNTIPILYLPQVAEVLAELKQNSVAIKYQDLISQSLVELQQVLLSKQEVCEVGYYISCYAQVYEEERNNPKKCSIFPFKDVLYELRTQIVRHCILLLQTKYYEPNPAPLVNRLVSQSLPSGFIQDFVITLYGESEETFKQVLSPILQGLYTAMAEASIADQDYSKPLEALTDLVEIRVTTSSGGNVWPVCNVLAVLPQFHPQLNTKAVGREIAVTSYLSPFFSISVFAEDDARVGNHFFSNMADLANKSIQSTLQNGLQLIRDFLYRIAHTMLRNSTTREAMLNYLAALVGHNEKRAQLQSDEGMLAGDGFMMNLLAVLQALSDKVDLLKIDLMYPFHPQKSDMLSFKNDTRLKMSSQEVEEWLESVHSASSSTEWREPKFVSTCWFLTLHCHHLSLLPALGKYQRRLRTLRDLQKLVDELLSVESTWRRTVFAQRNKGMVKRWKHQIKKLSRAKACADAGLLDSNLMKHCAMFYMSVAEYLLRVMTGVDTLCDITLPLPPTVRSQFAALPEWYVEDIAEFLLFALQYIPGIDECIEDRCIQWLLVTICSPHHIKNPYLLAKLIEVLFILNPDIQTRTSNLYDRIMSHPFSSQYLPSYLMKFYTDVETTGSSSEFYDKFTIRYHISLILKGMWESPPHRQALINESKSGKQFVKFINMLMNDTTFLLDESLESLKRIHEIQELMSNKEAWTATPREQQESRERQLAADERQCRSYLTLGRETVDMFHYLTMEIKEPFLRPELVTRLSAMLNFNLQQLCGSKCKHLKVKTPDKYGWDPRKLLNQLVDIYLHLDCEQFAAAVAQDERSFRKELFDDAANRMERNHILLPSSLDKFRALASRAHEISVANIKKEVDYNDAPDEFRDPLMDTLMDDPVTLPSGINMDRSVIIRHLLNSATDPFSRQPLSEDMLKTNETLRLEIENWKKQKMEK</sequence>
<evidence type="ECO:0000256" key="15">
    <source>
        <dbReference type="ARBA" id="ARBA00081821"/>
    </source>
</evidence>
<dbReference type="InterPro" id="IPR045132">
    <property type="entry name" value="UBE4"/>
</dbReference>
<dbReference type="GO" id="GO:0034450">
    <property type="term" value="F:ubiquitin-ubiquitin ligase activity"/>
    <property type="evidence" value="ECO:0007669"/>
    <property type="project" value="InterPro"/>
</dbReference>
<dbReference type="InterPro" id="IPR013083">
    <property type="entry name" value="Znf_RING/FYVE/PHD"/>
</dbReference>
<evidence type="ECO:0000256" key="5">
    <source>
        <dbReference type="ARBA" id="ARBA00007434"/>
    </source>
</evidence>
<keyword evidence="7" id="KW-0963">Cytoplasm</keyword>
<dbReference type="Pfam" id="PF10408">
    <property type="entry name" value="Ufd2P_core"/>
    <property type="match status" value="1"/>
</dbReference>
<evidence type="ECO:0000256" key="4">
    <source>
        <dbReference type="ARBA" id="ARBA00004906"/>
    </source>
</evidence>
<comment type="similarity">
    <text evidence="5">Belongs to the ubiquitin conjugation factor E4 family.</text>
</comment>
<organism evidence="18">
    <name type="scientific">Cacopsylla melanoneura</name>
    <dbReference type="NCBI Taxonomy" id="428564"/>
    <lineage>
        <taxon>Eukaryota</taxon>
        <taxon>Metazoa</taxon>
        <taxon>Ecdysozoa</taxon>
        <taxon>Arthropoda</taxon>
        <taxon>Hexapoda</taxon>
        <taxon>Insecta</taxon>
        <taxon>Pterygota</taxon>
        <taxon>Neoptera</taxon>
        <taxon>Paraneoptera</taxon>
        <taxon>Hemiptera</taxon>
        <taxon>Sternorrhyncha</taxon>
        <taxon>Psylloidea</taxon>
        <taxon>Psyllidae</taxon>
        <taxon>Psyllinae</taxon>
        <taxon>Cacopsylla</taxon>
    </lineage>
</organism>
<evidence type="ECO:0000256" key="9">
    <source>
        <dbReference type="ARBA" id="ARBA00022679"/>
    </source>
</evidence>
<comment type="function">
    <text evidence="13">Ubiquitin-protein ligase that probably functions as an E3 ligase in conjunction with specific E1 and E2 ligases. May also function as an E4 ligase mediating the assembly of polyubiquitin chains on substrates ubiquitinated by another E3 ubiquitin ligase. May regulate myosin assembly in striated muscles together with STUB1 and VCP/p97 by targeting myosin chaperone UNC45B for proteasomal degradation.</text>
</comment>
<dbReference type="GO" id="GO:0000209">
    <property type="term" value="P:protein polyubiquitination"/>
    <property type="evidence" value="ECO:0007669"/>
    <property type="project" value="TreeGrafter"/>
</dbReference>
<protein>
    <recommendedName>
        <fullName evidence="14">Ubiquitin conjugation factor E4 B</fullName>
        <ecNumber evidence="6">2.3.2.27</ecNumber>
    </recommendedName>
    <alternativeName>
        <fullName evidence="16">RING-type E3 ubiquitin transferase E4 B</fullName>
    </alternativeName>
    <alternativeName>
        <fullName evidence="15">Ubiquitin fusion degradation protein 2</fullName>
    </alternativeName>
</protein>
<dbReference type="SUPFAM" id="SSF57850">
    <property type="entry name" value="RING/U-box"/>
    <property type="match status" value="1"/>
</dbReference>
<dbReference type="CDD" id="cd16658">
    <property type="entry name" value="RING-Ubox_UBE4B"/>
    <property type="match status" value="1"/>
</dbReference>
<accession>A0A8D9BF05</accession>
<dbReference type="UniPathway" id="UPA00143"/>
<dbReference type="PANTHER" id="PTHR13931:SF2">
    <property type="entry name" value="UBIQUITIN CONJUGATION FACTOR E4 B"/>
    <property type="match status" value="1"/>
</dbReference>
<comment type="subcellular location">
    <subcellularLocation>
        <location evidence="3">Cytoplasm</location>
    </subcellularLocation>
    <subcellularLocation>
        <location evidence="2">Nucleus</location>
    </subcellularLocation>
</comment>
<evidence type="ECO:0000256" key="6">
    <source>
        <dbReference type="ARBA" id="ARBA00012483"/>
    </source>
</evidence>
<name>A0A8D9BF05_9HEMI</name>
<evidence type="ECO:0000256" key="7">
    <source>
        <dbReference type="ARBA" id="ARBA00022490"/>
    </source>
</evidence>
<dbReference type="PANTHER" id="PTHR13931">
    <property type="entry name" value="UBIQUITINATION FACTOR E4"/>
    <property type="match status" value="1"/>
</dbReference>
<feature type="domain" description="U-box" evidence="17">
    <location>
        <begin position="984"/>
        <end position="1057"/>
    </location>
</feature>
<dbReference type="SMART" id="SM00504">
    <property type="entry name" value="Ubox"/>
    <property type="match status" value="1"/>
</dbReference>
<proteinExistence type="inferred from homology"/>
<dbReference type="GO" id="GO:0000151">
    <property type="term" value="C:ubiquitin ligase complex"/>
    <property type="evidence" value="ECO:0007669"/>
    <property type="project" value="InterPro"/>
</dbReference>
<dbReference type="AlphaFoldDB" id="A0A8D9BF05"/>
<dbReference type="EMBL" id="HBUF01635653">
    <property type="protein sequence ID" value="CAG6784039.1"/>
    <property type="molecule type" value="Transcribed_RNA"/>
</dbReference>
<dbReference type="GO" id="GO:0005634">
    <property type="term" value="C:nucleus"/>
    <property type="evidence" value="ECO:0007669"/>
    <property type="project" value="UniProtKB-SubCell"/>
</dbReference>
<evidence type="ECO:0000256" key="14">
    <source>
        <dbReference type="ARBA" id="ARBA00072779"/>
    </source>
</evidence>
<keyword evidence="8" id="KW-0597">Phosphoprotein</keyword>
<dbReference type="FunFam" id="3.30.40.10:FF:000060">
    <property type="entry name" value="ubiquitin conjugation factor E4 B"/>
    <property type="match status" value="1"/>
</dbReference>
<dbReference type="Pfam" id="PF04564">
    <property type="entry name" value="U-box"/>
    <property type="match status" value="1"/>
</dbReference>
<dbReference type="Gene3D" id="3.30.40.10">
    <property type="entry name" value="Zinc/RING finger domain, C3HC4 (zinc finger)"/>
    <property type="match status" value="1"/>
</dbReference>
<evidence type="ECO:0000259" key="17">
    <source>
        <dbReference type="PROSITE" id="PS51698"/>
    </source>
</evidence>
<evidence type="ECO:0000256" key="3">
    <source>
        <dbReference type="ARBA" id="ARBA00004496"/>
    </source>
</evidence>
<comment type="pathway">
    <text evidence="4">Protein modification; protein ubiquitination.</text>
</comment>
<dbReference type="InterPro" id="IPR019474">
    <property type="entry name" value="Ub_conjug_fac_E4_core"/>
</dbReference>
<keyword evidence="11" id="KW-0007">Acetylation</keyword>
<evidence type="ECO:0000256" key="10">
    <source>
        <dbReference type="ARBA" id="ARBA00022786"/>
    </source>
</evidence>
<reference evidence="18" key="1">
    <citation type="submission" date="2021-05" db="EMBL/GenBank/DDBJ databases">
        <authorList>
            <person name="Alioto T."/>
            <person name="Alioto T."/>
            <person name="Gomez Garrido J."/>
        </authorList>
    </citation>
    <scope>NUCLEOTIDE SEQUENCE</scope>
</reference>
<evidence type="ECO:0000313" key="18">
    <source>
        <dbReference type="EMBL" id="CAG6784039.1"/>
    </source>
</evidence>
<evidence type="ECO:0000256" key="11">
    <source>
        <dbReference type="ARBA" id="ARBA00022990"/>
    </source>
</evidence>
<keyword evidence="9" id="KW-0808">Transferase</keyword>
<dbReference type="PROSITE" id="PS51698">
    <property type="entry name" value="U_BOX"/>
    <property type="match status" value="1"/>
</dbReference>
<evidence type="ECO:0000256" key="13">
    <source>
        <dbReference type="ARBA" id="ARBA00056267"/>
    </source>
</evidence>
<dbReference type="InterPro" id="IPR003613">
    <property type="entry name" value="Ubox_domain"/>
</dbReference>
<evidence type="ECO:0000256" key="8">
    <source>
        <dbReference type="ARBA" id="ARBA00022553"/>
    </source>
</evidence>
<dbReference type="GO" id="GO:0036503">
    <property type="term" value="P:ERAD pathway"/>
    <property type="evidence" value="ECO:0007669"/>
    <property type="project" value="InterPro"/>
</dbReference>
<dbReference type="GO" id="GO:0006511">
    <property type="term" value="P:ubiquitin-dependent protein catabolic process"/>
    <property type="evidence" value="ECO:0007669"/>
    <property type="project" value="InterPro"/>
</dbReference>
<dbReference type="GO" id="GO:0005737">
    <property type="term" value="C:cytoplasm"/>
    <property type="evidence" value="ECO:0007669"/>
    <property type="project" value="UniProtKB-SubCell"/>
</dbReference>
<comment type="catalytic activity">
    <reaction evidence="1">
        <text>S-ubiquitinyl-[E2 ubiquitin-conjugating enzyme]-L-cysteine + [acceptor protein]-L-lysine = [E2 ubiquitin-conjugating enzyme]-L-cysteine + N(6)-ubiquitinyl-[acceptor protein]-L-lysine.</text>
        <dbReference type="EC" id="2.3.2.27"/>
    </reaction>
</comment>
<evidence type="ECO:0000256" key="2">
    <source>
        <dbReference type="ARBA" id="ARBA00004123"/>
    </source>
</evidence>
<evidence type="ECO:0000256" key="12">
    <source>
        <dbReference type="ARBA" id="ARBA00023242"/>
    </source>
</evidence>